<evidence type="ECO:0000313" key="15">
    <source>
        <dbReference type="Proteomes" id="UP001230051"/>
    </source>
</evidence>
<comment type="subcellular location">
    <subcellularLocation>
        <location evidence="1 12">Membrane</location>
        <topology evidence="1 12">Multi-pass membrane protein</topology>
    </subcellularLocation>
</comment>
<evidence type="ECO:0000256" key="1">
    <source>
        <dbReference type="ARBA" id="ARBA00004141"/>
    </source>
</evidence>
<dbReference type="EMBL" id="JAGXEW010000032">
    <property type="protein sequence ID" value="KAK1155308.1"/>
    <property type="molecule type" value="Genomic_DNA"/>
</dbReference>
<evidence type="ECO:0000256" key="12">
    <source>
        <dbReference type="RuleBase" id="RU004424"/>
    </source>
</evidence>
<dbReference type="InterPro" id="IPR007960">
    <property type="entry name" value="TAS2R"/>
</dbReference>
<dbReference type="Proteomes" id="UP001230051">
    <property type="component" value="Unassembled WGS sequence"/>
</dbReference>
<name>A0AAD8CTW4_ACIOX</name>
<evidence type="ECO:0000256" key="10">
    <source>
        <dbReference type="ARBA" id="ARBA00023224"/>
    </source>
</evidence>
<evidence type="ECO:0000256" key="6">
    <source>
        <dbReference type="ARBA" id="ARBA00022989"/>
    </source>
</evidence>
<protein>
    <recommendedName>
        <fullName evidence="12">Taste receptor type 2</fullName>
    </recommendedName>
</protein>
<keyword evidence="3 12" id="KW-0919">Taste</keyword>
<evidence type="ECO:0000256" key="8">
    <source>
        <dbReference type="ARBA" id="ARBA00023136"/>
    </source>
</evidence>
<dbReference type="SUPFAM" id="SSF81321">
    <property type="entry name" value="Family A G protein-coupled receptor-like"/>
    <property type="match status" value="1"/>
</dbReference>
<evidence type="ECO:0000256" key="2">
    <source>
        <dbReference type="ARBA" id="ARBA00007376"/>
    </source>
</evidence>
<gene>
    <name evidence="14" type="primary">Tas2r39</name>
    <name evidence="14" type="ORF">AOXY_G27766</name>
</gene>
<keyword evidence="6 13" id="KW-1133">Transmembrane helix</keyword>
<keyword evidence="4 12" id="KW-0716">Sensory transduction</keyword>
<dbReference type="Gene3D" id="1.20.1070.10">
    <property type="entry name" value="Rhodopsin 7-helix transmembrane proteins"/>
    <property type="match status" value="1"/>
</dbReference>
<keyword evidence="10 12" id="KW-0807">Transducer</keyword>
<comment type="similarity">
    <text evidence="2 11">Belongs to the G-protein coupled receptor T2R family.</text>
</comment>
<evidence type="ECO:0000256" key="7">
    <source>
        <dbReference type="ARBA" id="ARBA00023040"/>
    </source>
</evidence>
<dbReference type="GO" id="GO:0033038">
    <property type="term" value="F:bitter taste receptor activity"/>
    <property type="evidence" value="ECO:0007669"/>
    <property type="project" value="InterPro"/>
</dbReference>
<sequence length="333" mass="36300">MNSAVIGTTVLCMLTCPGVLSNLLIILCLVVPWGGEGQLKGSGAVNLAVGAVAGSNALLCLSSTLWFLLALLNKCQHQWACKTILYILVVSMNTSIWFTSLLCIFYCAKILPAQSSLFFRIKKNISQWLQWGLVVSLVIICMMSSYVIVLDVYPSNSTLYNTTAVNSSGADVSQQITTSVFFGLCYFFLVALPVGLMVSSCVAILVYLCKHVRRMESGSSEFSSPQLESHKRVIWMIATQVFLYCLCILVVALANSINALSSMTVNAILNLALCCYTFGTSVNCIVRISHLNWRVSHLGKRLTSYCSLLWRGCLASYQGNPSASGQNQNSANQ</sequence>
<keyword evidence="9 12" id="KW-0675">Receptor</keyword>
<evidence type="ECO:0000256" key="9">
    <source>
        <dbReference type="ARBA" id="ARBA00023170"/>
    </source>
</evidence>
<dbReference type="AlphaFoldDB" id="A0AAD8CTW4"/>
<dbReference type="Pfam" id="PF05296">
    <property type="entry name" value="TAS2R"/>
    <property type="match status" value="1"/>
</dbReference>
<keyword evidence="15" id="KW-1185">Reference proteome</keyword>
<evidence type="ECO:0000256" key="4">
    <source>
        <dbReference type="ARBA" id="ARBA00022606"/>
    </source>
</evidence>
<feature type="transmembrane region" description="Helical" evidence="13">
    <location>
        <begin position="267"/>
        <end position="286"/>
    </location>
</feature>
<evidence type="ECO:0000256" key="11">
    <source>
        <dbReference type="RuleBase" id="RU004423"/>
    </source>
</evidence>
<feature type="transmembrane region" description="Helical" evidence="13">
    <location>
        <begin position="233"/>
        <end position="255"/>
    </location>
</feature>
<feature type="transmembrane region" description="Helical" evidence="13">
    <location>
        <begin position="45"/>
        <end position="72"/>
    </location>
</feature>
<feature type="transmembrane region" description="Helical" evidence="13">
    <location>
        <begin position="6"/>
        <end position="33"/>
    </location>
</feature>
<keyword evidence="8 12" id="KW-0472">Membrane</keyword>
<evidence type="ECO:0000256" key="13">
    <source>
        <dbReference type="SAM" id="Phobius"/>
    </source>
</evidence>
<reference evidence="14" key="1">
    <citation type="submission" date="2022-02" db="EMBL/GenBank/DDBJ databases">
        <title>Atlantic sturgeon de novo genome assembly.</title>
        <authorList>
            <person name="Stock M."/>
            <person name="Klopp C."/>
            <person name="Guiguen Y."/>
            <person name="Cabau C."/>
            <person name="Parinello H."/>
            <person name="Santidrian Yebra-Pimentel E."/>
            <person name="Kuhl H."/>
            <person name="Dirks R.P."/>
            <person name="Guessner J."/>
            <person name="Wuertz S."/>
            <person name="Du K."/>
            <person name="Schartl M."/>
        </authorList>
    </citation>
    <scope>NUCLEOTIDE SEQUENCE</scope>
    <source>
        <strain evidence="14">STURGEONOMICS-FGT-2020</strain>
        <tissue evidence="14">Whole blood</tissue>
    </source>
</reference>
<feature type="transmembrane region" description="Helical" evidence="13">
    <location>
        <begin position="180"/>
        <end position="208"/>
    </location>
</feature>
<evidence type="ECO:0000256" key="3">
    <source>
        <dbReference type="ARBA" id="ARBA00022480"/>
    </source>
</evidence>
<dbReference type="PANTHER" id="PTHR11394:SF47">
    <property type="entry name" value="TASTE RECEPTOR TYPE 2 MEMBER 40"/>
    <property type="match status" value="1"/>
</dbReference>
<evidence type="ECO:0000256" key="5">
    <source>
        <dbReference type="ARBA" id="ARBA00022692"/>
    </source>
</evidence>
<organism evidence="14 15">
    <name type="scientific">Acipenser oxyrinchus oxyrinchus</name>
    <dbReference type="NCBI Taxonomy" id="40147"/>
    <lineage>
        <taxon>Eukaryota</taxon>
        <taxon>Metazoa</taxon>
        <taxon>Chordata</taxon>
        <taxon>Craniata</taxon>
        <taxon>Vertebrata</taxon>
        <taxon>Euteleostomi</taxon>
        <taxon>Actinopterygii</taxon>
        <taxon>Chondrostei</taxon>
        <taxon>Acipenseriformes</taxon>
        <taxon>Acipenseridae</taxon>
        <taxon>Acipenser</taxon>
    </lineage>
</organism>
<dbReference type="GO" id="GO:0016020">
    <property type="term" value="C:membrane"/>
    <property type="evidence" value="ECO:0007669"/>
    <property type="project" value="UniProtKB-SubCell"/>
</dbReference>
<accession>A0AAD8CTW4</accession>
<keyword evidence="5 12" id="KW-0812">Transmembrane</keyword>
<proteinExistence type="inferred from homology"/>
<comment type="caution">
    <text evidence="14">The sequence shown here is derived from an EMBL/GenBank/DDBJ whole genome shotgun (WGS) entry which is preliminary data.</text>
</comment>
<feature type="transmembrane region" description="Helical" evidence="13">
    <location>
        <begin position="84"/>
        <end position="107"/>
    </location>
</feature>
<dbReference type="PANTHER" id="PTHR11394">
    <property type="entry name" value="TASTE RECEPTOR TYPE 2"/>
    <property type="match status" value="1"/>
</dbReference>
<evidence type="ECO:0000313" key="14">
    <source>
        <dbReference type="EMBL" id="KAK1155308.1"/>
    </source>
</evidence>
<dbReference type="GO" id="GO:0004930">
    <property type="term" value="F:G protein-coupled receptor activity"/>
    <property type="evidence" value="ECO:0007669"/>
    <property type="project" value="UniProtKB-KW"/>
</dbReference>
<keyword evidence="7 12" id="KW-0297">G-protein coupled receptor</keyword>
<feature type="transmembrane region" description="Helical" evidence="13">
    <location>
        <begin position="128"/>
        <end position="149"/>
    </location>
</feature>